<evidence type="ECO:0000313" key="8">
    <source>
        <dbReference type="Proteomes" id="UP000077755"/>
    </source>
</evidence>
<dbReference type="InterPro" id="IPR054502">
    <property type="entry name" value="bHLH-TF_ACT-like_plant"/>
</dbReference>
<dbReference type="KEGG" id="dcr:108225516"/>
<sequence>MALEEAIAFQDLYSYKNSIDIYDIFEGSYNWSSQCDLVQTEEQLGSLNILESGAENFVNNTSDLSHLVESHVEQRGCNSSVEFETTEIKSAPQEFPPSETSTTISCRPKKRRSRNKRNLEDIENQRMTHIAVERNRRKQMNEYLSLLRSLMPESYVQRADQASIVGGAINYVKELEHQLQCLSVQNQHNQNFDAKDTSSPFAEFFAFPQYSTSASDREKSMITDDNPWAKEGHSLSAMADIEVAMVENHANMKIRSKSRPRQLVKLVHELQILRLTILHLSVTSLDQIVLYSLSVKVEDDCKLNSGEEIATAVNQILAKIQIEGGCFSPNFLHQ</sequence>
<dbReference type="PANTHER" id="PTHR11969">
    <property type="entry name" value="MAX DIMERIZATION, MAD"/>
    <property type="match status" value="1"/>
</dbReference>
<dbReference type="GO" id="GO:0046983">
    <property type="term" value="F:protein dimerization activity"/>
    <property type="evidence" value="ECO:0007669"/>
    <property type="project" value="InterPro"/>
</dbReference>
<dbReference type="InterPro" id="IPR036638">
    <property type="entry name" value="HLH_DNA-bd_sf"/>
</dbReference>
<dbReference type="OMA" id="ENVCCEN"/>
<keyword evidence="4" id="KW-0804">Transcription</keyword>
<protein>
    <submittedName>
        <fullName evidence="7">Uncharacterized protein</fullName>
    </submittedName>
</protein>
<evidence type="ECO:0000256" key="3">
    <source>
        <dbReference type="ARBA" id="ARBA00023125"/>
    </source>
</evidence>
<dbReference type="SMART" id="SM00353">
    <property type="entry name" value="HLH"/>
    <property type="match status" value="1"/>
</dbReference>
<reference evidence="7" key="2">
    <citation type="submission" date="2022-03" db="EMBL/GenBank/DDBJ databases">
        <title>Draft title - Genomic analysis of global carrot germplasm unveils the trajectory of domestication and the origin of high carotenoid orange carrot.</title>
        <authorList>
            <person name="Iorizzo M."/>
            <person name="Ellison S."/>
            <person name="Senalik D."/>
            <person name="Macko-Podgorni A."/>
            <person name="Grzebelus D."/>
            <person name="Bostan H."/>
            <person name="Rolling W."/>
            <person name="Curaba J."/>
            <person name="Simon P."/>
        </authorList>
    </citation>
    <scope>NUCLEOTIDE SEQUENCE</scope>
    <source>
        <tissue evidence="7">Leaf</tissue>
    </source>
</reference>
<dbReference type="Gramene" id="KZM90391">
    <property type="protein sequence ID" value="KZM90391"/>
    <property type="gene ID" value="DCAR_022244"/>
</dbReference>
<dbReference type="EMBL" id="CP093348">
    <property type="protein sequence ID" value="WOH04536.1"/>
    <property type="molecule type" value="Genomic_DNA"/>
</dbReference>
<dbReference type="Gene3D" id="4.10.280.10">
    <property type="entry name" value="Helix-loop-helix DNA-binding domain"/>
    <property type="match status" value="1"/>
</dbReference>
<keyword evidence="2" id="KW-0805">Transcription regulation</keyword>
<dbReference type="Pfam" id="PF22754">
    <property type="entry name" value="bHLH-TF_ACT-like_plant"/>
    <property type="match status" value="1"/>
</dbReference>
<organism evidence="7 8">
    <name type="scientific">Daucus carota subsp. sativus</name>
    <name type="common">Carrot</name>
    <dbReference type="NCBI Taxonomy" id="79200"/>
    <lineage>
        <taxon>Eukaryota</taxon>
        <taxon>Viridiplantae</taxon>
        <taxon>Streptophyta</taxon>
        <taxon>Embryophyta</taxon>
        <taxon>Tracheophyta</taxon>
        <taxon>Spermatophyta</taxon>
        <taxon>Magnoliopsida</taxon>
        <taxon>eudicotyledons</taxon>
        <taxon>Gunneridae</taxon>
        <taxon>Pentapetalae</taxon>
        <taxon>asterids</taxon>
        <taxon>campanulids</taxon>
        <taxon>Apiales</taxon>
        <taxon>Apiaceae</taxon>
        <taxon>Apioideae</taxon>
        <taxon>Scandiceae</taxon>
        <taxon>Daucinae</taxon>
        <taxon>Daucus</taxon>
        <taxon>Daucus sect. Daucus</taxon>
    </lineage>
</organism>
<gene>
    <name evidence="7" type="ORF">DCAR_0623945</name>
</gene>
<evidence type="ECO:0000256" key="6">
    <source>
        <dbReference type="SAM" id="MobiDB-lite"/>
    </source>
</evidence>
<name>A0A164VIH6_DAUCS</name>
<keyword evidence="5" id="KW-0539">Nucleus</keyword>
<keyword evidence="8" id="KW-1185">Reference proteome</keyword>
<proteinExistence type="predicted"/>
<dbReference type="PANTHER" id="PTHR11969:SF54">
    <property type="entry name" value="MAD-LIKE PROTEIN 1"/>
    <property type="match status" value="1"/>
</dbReference>
<evidence type="ECO:0000256" key="1">
    <source>
        <dbReference type="ARBA" id="ARBA00004123"/>
    </source>
</evidence>
<dbReference type="Pfam" id="PF00010">
    <property type="entry name" value="HLH"/>
    <property type="match status" value="1"/>
</dbReference>
<evidence type="ECO:0000256" key="5">
    <source>
        <dbReference type="ARBA" id="ARBA00023242"/>
    </source>
</evidence>
<keyword evidence="3" id="KW-0238">DNA-binding</keyword>
<dbReference type="Proteomes" id="UP000077755">
    <property type="component" value="Chromosome 6"/>
</dbReference>
<dbReference type="GO" id="GO:0000978">
    <property type="term" value="F:RNA polymerase II cis-regulatory region sequence-specific DNA binding"/>
    <property type="evidence" value="ECO:0007669"/>
    <property type="project" value="TreeGrafter"/>
</dbReference>
<accession>A0A164VIH6</accession>
<dbReference type="AlphaFoldDB" id="A0A164VIH6"/>
<evidence type="ECO:0000313" key="7">
    <source>
        <dbReference type="EMBL" id="WOH04536.1"/>
    </source>
</evidence>
<dbReference type="GO" id="GO:0000981">
    <property type="term" value="F:DNA-binding transcription factor activity, RNA polymerase II-specific"/>
    <property type="evidence" value="ECO:0007669"/>
    <property type="project" value="TreeGrafter"/>
</dbReference>
<dbReference type="SUPFAM" id="SSF47459">
    <property type="entry name" value="HLH, helix-loop-helix DNA-binding domain"/>
    <property type="match status" value="1"/>
</dbReference>
<evidence type="ECO:0000256" key="4">
    <source>
        <dbReference type="ARBA" id="ARBA00023163"/>
    </source>
</evidence>
<reference evidence="7" key="1">
    <citation type="journal article" date="2016" name="Nat. Genet.">
        <title>A high-quality carrot genome assembly provides new insights into carotenoid accumulation and asterid genome evolution.</title>
        <authorList>
            <person name="Iorizzo M."/>
            <person name="Ellison S."/>
            <person name="Senalik D."/>
            <person name="Zeng P."/>
            <person name="Satapoomin P."/>
            <person name="Huang J."/>
            <person name="Bowman M."/>
            <person name="Iovene M."/>
            <person name="Sanseverino W."/>
            <person name="Cavagnaro P."/>
            <person name="Yildiz M."/>
            <person name="Macko-Podgorni A."/>
            <person name="Moranska E."/>
            <person name="Grzebelus E."/>
            <person name="Grzebelus D."/>
            <person name="Ashrafi H."/>
            <person name="Zheng Z."/>
            <person name="Cheng S."/>
            <person name="Spooner D."/>
            <person name="Van Deynze A."/>
            <person name="Simon P."/>
        </authorList>
    </citation>
    <scope>NUCLEOTIDE SEQUENCE</scope>
    <source>
        <tissue evidence="7">Leaf</tissue>
    </source>
</reference>
<dbReference type="InterPro" id="IPR011598">
    <property type="entry name" value="bHLH_dom"/>
</dbReference>
<evidence type="ECO:0000256" key="2">
    <source>
        <dbReference type="ARBA" id="ARBA00023015"/>
    </source>
</evidence>
<dbReference type="GO" id="GO:0005634">
    <property type="term" value="C:nucleus"/>
    <property type="evidence" value="ECO:0007669"/>
    <property type="project" value="UniProtKB-SubCell"/>
</dbReference>
<feature type="region of interest" description="Disordered" evidence="6">
    <location>
        <begin position="88"/>
        <end position="118"/>
    </location>
</feature>
<feature type="compositionally biased region" description="Basic residues" evidence="6">
    <location>
        <begin position="107"/>
        <end position="116"/>
    </location>
</feature>
<comment type="subcellular location">
    <subcellularLocation>
        <location evidence="1">Nucleus</location>
    </subcellularLocation>
</comment>
<dbReference type="PROSITE" id="PS50888">
    <property type="entry name" value="BHLH"/>
    <property type="match status" value="1"/>
</dbReference>